<evidence type="ECO:0000313" key="2">
    <source>
        <dbReference type="Proteomes" id="UP001234202"/>
    </source>
</evidence>
<gene>
    <name evidence="1" type="ORF">QFC24_005921</name>
</gene>
<dbReference type="EMBL" id="JASBWV010000026">
    <property type="protein sequence ID" value="KAJ9118955.1"/>
    <property type="molecule type" value="Genomic_DNA"/>
</dbReference>
<accession>A0ACC2X5U1</accession>
<dbReference type="Proteomes" id="UP001234202">
    <property type="component" value="Unassembled WGS sequence"/>
</dbReference>
<comment type="caution">
    <text evidence="1">The sequence shown here is derived from an EMBL/GenBank/DDBJ whole genome shotgun (WGS) entry which is preliminary data.</text>
</comment>
<organism evidence="1 2">
    <name type="scientific">Naganishia onofrii</name>
    <dbReference type="NCBI Taxonomy" id="1851511"/>
    <lineage>
        <taxon>Eukaryota</taxon>
        <taxon>Fungi</taxon>
        <taxon>Dikarya</taxon>
        <taxon>Basidiomycota</taxon>
        <taxon>Agaricomycotina</taxon>
        <taxon>Tremellomycetes</taxon>
        <taxon>Filobasidiales</taxon>
        <taxon>Filobasidiaceae</taxon>
        <taxon>Naganishia</taxon>
    </lineage>
</organism>
<reference evidence="1" key="1">
    <citation type="submission" date="2023-04" db="EMBL/GenBank/DDBJ databases">
        <title>Draft Genome sequencing of Naganishia species isolated from polar environments using Oxford Nanopore Technology.</title>
        <authorList>
            <person name="Leo P."/>
            <person name="Venkateswaran K."/>
        </authorList>
    </citation>
    <scope>NUCLEOTIDE SEQUENCE</scope>
    <source>
        <strain evidence="1">DBVPG 5303</strain>
    </source>
</reference>
<proteinExistence type="predicted"/>
<name>A0ACC2X5U1_9TREE</name>
<sequence length="1528" mass="166816">MDLPAELSAEVASSFKYVTAKQYQAPAPSIRTFTSDARASNAAGSTAVTQNLSEPAEQSAAPRALFPGLARSVDRPTPFTIPGKCKGANQDIAALVEDSGRKSLANITEGGVEKNGGAQDGAVQQNQDAASVRNVFTSAIEGTSTADPSGPHLAFEPSARQMTFPGSLASVPLRTGLFASTSLAQQQGNARYAPVQKQAELAPTQVDEDLSQFLSLPAESFMDDSYQTQGKVSAQKQAGPAPRQVDEDYSQSLPLPAESFIDDSYQPQDYIQDSYHAQSQVDDSYQVQPHVHVSYQTRDRIEDSYQAQGYVSNLYLAQEDKTLREDNHFQADGRAGLTGVIQIAGIQGAVQSRNQVENQSFVEQDLALQSTIRNGSIVTEARGPCDHVNGAKPAGRGVEVVPDFQTAMGHQSVPESQTTVSVHRPSKDVPAHANGHGPREGSSADSQHKTSIRSEHQQEEHAGVSQRRITATSHETRRDDSVVQSASNDAGQVAVINDVPDDAAHRAVNGAIQRSLSSRSVRVLPSRKKSVSLQSTSQLLNSNQDASGIVVPDPREPIRRNVDAETVVHAATASATISQLALQPTVIQAGKIILPIRKLAGNTVVKALPDSGKSKKKTHNSMKQQAIGGSKDQITSNARYQTRISQSIGRPGMTPEELQAARDAAKPPQAGDRLEGAVFQPIVTPTKKQRDKALDALLTRASISSPSGRTTRGHPRAAQVQARQAQRNAVSTTRPTSRLGSSSHDGINDEKAAIDLMFKAREREAEISRLRKQVETLLEQEAVLRKEKIQLITKNEETLSKNEQALKKQKEAVARARDIVTRSDAIREDCQRDLIKIRESWTKSLRGLGMYKPELDEAKEALSSGVAAMHEEIDGLKSKLSLTREAEERVIIEQLQSEIQHLGLTTVDLQAQLEEEKSTKAANHEALLLAMSNVAAATEQCQGLREEFAAAQRAASEVHRTSLAAVERDYRSIREGLESQIQSLTAENEDLSDENHTLQKALVKAETLADTLREHLEESRQNALQLEESHRAEEKARDAVYRSLETEFEKLRQEYEKSTALVSSHDTTMKELQAKIDSHGEDFNLQLQAHDAALMGQKEAAILKEKDLTAELLTAKAEYEVARNALAKSEGDVQQKDNERQTLIEKHKQLKFQFKELQSEYEASVKEREIAAKTGSELAVELRQEGQKSLDLERRLERLGKEVAVVAREKGQLEIDLAVAKDACENYLDHSKEIEAKYASLQDEVEELRKRAEDGQAAHLEDVTKERAKYEEIKAIQESLKKRYQAGNLIKGELAAAQTEASRWRKTAGRAVNEKAKHAPLIEFGSAVAAPAPAPAPSTPLTDMASSPPEQSPRPQTQSLTSFIAGATTTTKRVSFQELAEDASDEMDNDVPDTLGKIAGDEDELEEDIEESESLMEAVNTFTARVASSIENFTQPADKHVKLASEKSVRAEVTATVAALPKATQNKTSNAALGMIRSTRSQTQPTTYSGASRKRVASIVVGNDMESFTSTQEDAIYGKRGATKKQRR</sequence>
<keyword evidence="2" id="KW-1185">Reference proteome</keyword>
<protein>
    <submittedName>
        <fullName evidence="1">Uncharacterized protein</fullName>
    </submittedName>
</protein>
<evidence type="ECO:0000313" key="1">
    <source>
        <dbReference type="EMBL" id="KAJ9118955.1"/>
    </source>
</evidence>